<feature type="signal peptide" evidence="2">
    <location>
        <begin position="1"/>
        <end position="21"/>
    </location>
</feature>
<organism evidence="3 4">
    <name type="scientific">Trueperella bonasi</name>
    <dbReference type="NCBI Taxonomy" id="312286"/>
    <lineage>
        <taxon>Bacteria</taxon>
        <taxon>Bacillati</taxon>
        <taxon>Actinomycetota</taxon>
        <taxon>Actinomycetes</taxon>
        <taxon>Actinomycetales</taxon>
        <taxon>Actinomycetaceae</taxon>
        <taxon>Trueperella</taxon>
    </lineage>
</organism>
<dbReference type="PROSITE" id="PS51257">
    <property type="entry name" value="PROKAR_LIPOPROTEIN"/>
    <property type="match status" value="1"/>
</dbReference>
<dbReference type="EMBL" id="JAUSQX010000001">
    <property type="protein sequence ID" value="MDP9807059.1"/>
    <property type="molecule type" value="Genomic_DNA"/>
</dbReference>
<reference evidence="3 4" key="1">
    <citation type="submission" date="2023-07" db="EMBL/GenBank/DDBJ databases">
        <title>Sequencing the genomes of 1000 actinobacteria strains.</title>
        <authorList>
            <person name="Klenk H.-P."/>
        </authorList>
    </citation>
    <scope>NUCLEOTIDE SEQUENCE [LARGE SCALE GENOMIC DNA]</scope>
    <source>
        <strain evidence="3 4">DSM 17163</strain>
    </source>
</reference>
<evidence type="ECO:0000256" key="2">
    <source>
        <dbReference type="SAM" id="SignalP"/>
    </source>
</evidence>
<protein>
    <submittedName>
        <fullName evidence="3">Uncharacterized protein</fullName>
    </submittedName>
</protein>
<accession>A0ABT9NIA1</accession>
<feature type="chain" id="PRO_5047257332" evidence="2">
    <location>
        <begin position="22"/>
        <end position="201"/>
    </location>
</feature>
<proteinExistence type="predicted"/>
<keyword evidence="2" id="KW-0732">Signal</keyword>
<name>A0ABT9NIA1_9ACTO</name>
<keyword evidence="4" id="KW-1185">Reference proteome</keyword>
<feature type="region of interest" description="Disordered" evidence="1">
    <location>
        <begin position="25"/>
        <end position="64"/>
    </location>
</feature>
<dbReference type="Proteomes" id="UP001243212">
    <property type="component" value="Unassembled WGS sequence"/>
</dbReference>
<feature type="compositionally biased region" description="Low complexity" evidence="1">
    <location>
        <begin position="29"/>
        <end position="59"/>
    </location>
</feature>
<evidence type="ECO:0000313" key="3">
    <source>
        <dbReference type="EMBL" id="MDP9807059.1"/>
    </source>
</evidence>
<evidence type="ECO:0000256" key="1">
    <source>
        <dbReference type="SAM" id="MobiDB-lite"/>
    </source>
</evidence>
<dbReference type="RefSeq" id="WP_307683236.1">
    <property type="nucleotide sequence ID" value="NZ_JAUSQX010000001.1"/>
</dbReference>
<comment type="caution">
    <text evidence="3">The sequence shown here is derived from an EMBL/GenBank/DDBJ whole genome shotgun (WGS) entry which is preliminary data.</text>
</comment>
<gene>
    <name evidence="3" type="ORF">J2S70_001641</name>
</gene>
<evidence type="ECO:0000313" key="4">
    <source>
        <dbReference type="Proteomes" id="UP001243212"/>
    </source>
</evidence>
<sequence length="201" mass="21467">MKKTLTPVVATLALTGALTLAGCVDHAETSPSPSGTAPTGTEPTGTGPTGTAPTHTSPTQQAAGSETCVGKFGWGAGSVHPDYYYAWSATVNADHTLDFTYSTEYFGVADPLVEEKGIKISADEHAALCEAITNLEEPDMKKDGGQPFWWDLTAGGRQFKGSTDESSDYWYAEKLAVQLIGQDMFDDVRKQHETLIEQEGN</sequence>